<accession>A0ACA9RFY0</accession>
<sequence length="140" mass="16592">LLQEIVIAKDSNNILRKEQFIQWEDEINNQWNDNQLDEIDGFSFNNSEDIEPEIENNIIDEITNRLEFSYSEEINNEDNEMNYEIDKGVEVDEIEETNRLEISYSKEINNETNEIDEIDEANNDDIEIDEINNEDAIDEI</sequence>
<name>A0ACA9RFY0_9GLOM</name>
<dbReference type="EMBL" id="CAJVPW010068323">
    <property type="protein sequence ID" value="CAG8790243.1"/>
    <property type="molecule type" value="Genomic_DNA"/>
</dbReference>
<protein>
    <submittedName>
        <fullName evidence="1">13235_t:CDS:1</fullName>
    </submittedName>
</protein>
<dbReference type="Proteomes" id="UP000789366">
    <property type="component" value="Unassembled WGS sequence"/>
</dbReference>
<gene>
    <name evidence="1" type="ORF">SPELUC_LOCUS17172</name>
</gene>
<evidence type="ECO:0000313" key="1">
    <source>
        <dbReference type="EMBL" id="CAG8790243.1"/>
    </source>
</evidence>
<feature type="non-terminal residue" evidence="1">
    <location>
        <position position="140"/>
    </location>
</feature>
<reference evidence="1" key="1">
    <citation type="submission" date="2021-06" db="EMBL/GenBank/DDBJ databases">
        <authorList>
            <person name="Kallberg Y."/>
            <person name="Tangrot J."/>
            <person name="Rosling A."/>
        </authorList>
    </citation>
    <scope>NUCLEOTIDE SEQUENCE</scope>
    <source>
        <strain evidence="1">28 12/20/2015</strain>
    </source>
</reference>
<feature type="non-terminal residue" evidence="1">
    <location>
        <position position="1"/>
    </location>
</feature>
<comment type="caution">
    <text evidence="1">The sequence shown here is derived from an EMBL/GenBank/DDBJ whole genome shotgun (WGS) entry which is preliminary data.</text>
</comment>
<evidence type="ECO:0000313" key="2">
    <source>
        <dbReference type="Proteomes" id="UP000789366"/>
    </source>
</evidence>
<proteinExistence type="predicted"/>
<organism evidence="1 2">
    <name type="scientific">Cetraspora pellucida</name>
    <dbReference type="NCBI Taxonomy" id="1433469"/>
    <lineage>
        <taxon>Eukaryota</taxon>
        <taxon>Fungi</taxon>
        <taxon>Fungi incertae sedis</taxon>
        <taxon>Mucoromycota</taxon>
        <taxon>Glomeromycotina</taxon>
        <taxon>Glomeromycetes</taxon>
        <taxon>Diversisporales</taxon>
        <taxon>Gigasporaceae</taxon>
        <taxon>Cetraspora</taxon>
    </lineage>
</organism>
<keyword evidence="2" id="KW-1185">Reference proteome</keyword>